<dbReference type="InterPro" id="IPR018683">
    <property type="entry name" value="DUF2169"/>
</dbReference>
<dbReference type="OrthoDB" id="5492621at2"/>
<dbReference type="RefSeq" id="WP_061609804.1">
    <property type="nucleotide sequence ID" value="NZ_JEMA01000645.1"/>
</dbReference>
<accession>A0A150QHN7</accession>
<proteinExistence type="predicted"/>
<protein>
    <recommendedName>
        <fullName evidence="1">DUF2169 domain-containing protein</fullName>
    </recommendedName>
</protein>
<comment type="caution">
    <text evidence="2">The sequence shown here is derived from an EMBL/GenBank/DDBJ whole genome shotgun (WGS) entry which is preliminary data.</text>
</comment>
<dbReference type="AlphaFoldDB" id="A0A150QHN7"/>
<name>A0A150QHN7_SORCE</name>
<sequence length="336" mass="36522">MRFSNDTPLPAAMIPNAEQDDRVTAIFLAAITYRIARGRLTLAAAQRPLLLDPELPYPHDGMLQKSVASVCATGFVYPREGRAREATAVLRVGERDAGIVAYGHRVWQRALGGGLTPTAPLPFDRVEMSWRNAFGGVVKEPARVVRLDDDDGGGEAFLPEHESGYPHNFDGKGFAVDAARAVDQPLPQLEHPEQLIRRWDDRPEPVCFAPYPLWGGLRAVHVWHDQQFDPGGASKLASRAAPRTTFDAIAPGTRIALGGMRPGGEALLFEAPPPPVAVTVTVGGSSERLLPALDAVDIDAEAAEVRMLWRASVSYGLVQFERRRARLEATEGFPVA</sequence>
<dbReference type="EMBL" id="JEMA01000645">
    <property type="protein sequence ID" value="KYF67505.1"/>
    <property type="molecule type" value="Genomic_DNA"/>
</dbReference>
<evidence type="ECO:0000313" key="3">
    <source>
        <dbReference type="Proteomes" id="UP000075260"/>
    </source>
</evidence>
<organism evidence="2 3">
    <name type="scientific">Sorangium cellulosum</name>
    <name type="common">Polyangium cellulosum</name>
    <dbReference type="NCBI Taxonomy" id="56"/>
    <lineage>
        <taxon>Bacteria</taxon>
        <taxon>Pseudomonadati</taxon>
        <taxon>Myxococcota</taxon>
        <taxon>Polyangia</taxon>
        <taxon>Polyangiales</taxon>
        <taxon>Polyangiaceae</taxon>
        <taxon>Sorangium</taxon>
    </lineage>
</organism>
<gene>
    <name evidence="2" type="ORF">BE15_20190</name>
</gene>
<evidence type="ECO:0000259" key="1">
    <source>
        <dbReference type="Pfam" id="PF09937"/>
    </source>
</evidence>
<dbReference type="Proteomes" id="UP000075260">
    <property type="component" value="Unassembled WGS sequence"/>
</dbReference>
<reference evidence="2 3" key="1">
    <citation type="submission" date="2014-02" db="EMBL/GenBank/DDBJ databases">
        <title>The small core and large imbalanced accessory genome model reveals a collaborative survival strategy of Sorangium cellulosum strains in nature.</title>
        <authorList>
            <person name="Han K."/>
            <person name="Peng R."/>
            <person name="Blom J."/>
            <person name="Li Y.-Z."/>
        </authorList>
    </citation>
    <scope>NUCLEOTIDE SEQUENCE [LARGE SCALE GENOMIC DNA]</scope>
    <source>
        <strain evidence="2 3">So0008-312</strain>
    </source>
</reference>
<dbReference type="Pfam" id="PF09937">
    <property type="entry name" value="DUF2169"/>
    <property type="match status" value="1"/>
</dbReference>
<evidence type="ECO:0000313" key="2">
    <source>
        <dbReference type="EMBL" id="KYF67505.1"/>
    </source>
</evidence>
<feature type="domain" description="DUF2169" evidence="1">
    <location>
        <begin position="24"/>
        <end position="310"/>
    </location>
</feature>